<organism evidence="6 7">
    <name type="scientific">Senna tora</name>
    <dbReference type="NCBI Taxonomy" id="362788"/>
    <lineage>
        <taxon>Eukaryota</taxon>
        <taxon>Viridiplantae</taxon>
        <taxon>Streptophyta</taxon>
        <taxon>Embryophyta</taxon>
        <taxon>Tracheophyta</taxon>
        <taxon>Spermatophyta</taxon>
        <taxon>Magnoliopsida</taxon>
        <taxon>eudicotyledons</taxon>
        <taxon>Gunneridae</taxon>
        <taxon>Pentapetalae</taxon>
        <taxon>rosids</taxon>
        <taxon>fabids</taxon>
        <taxon>Fabales</taxon>
        <taxon>Fabaceae</taxon>
        <taxon>Caesalpinioideae</taxon>
        <taxon>Cassia clade</taxon>
        <taxon>Senna</taxon>
    </lineage>
</organism>
<dbReference type="SMART" id="SM00108">
    <property type="entry name" value="B_lectin"/>
    <property type="match status" value="1"/>
</dbReference>
<dbReference type="PROSITE" id="PS50927">
    <property type="entry name" value="BULB_LECTIN"/>
    <property type="match status" value="1"/>
</dbReference>
<proteinExistence type="predicted"/>
<dbReference type="Gene3D" id="2.90.10.10">
    <property type="entry name" value="Bulb-type lectin domain"/>
    <property type="match status" value="2"/>
</dbReference>
<dbReference type="InterPro" id="IPR051343">
    <property type="entry name" value="G-type_lectin_kinases/EP1-like"/>
</dbReference>
<protein>
    <submittedName>
        <fullName evidence="6">G-type lectin S-receptor-like serine/threonine-protein kinase RLK1</fullName>
    </submittedName>
</protein>
<evidence type="ECO:0000256" key="3">
    <source>
        <dbReference type="ARBA" id="ARBA00023180"/>
    </source>
</evidence>
<keyword evidence="6" id="KW-0675">Receptor</keyword>
<accession>A0A834SQ32</accession>
<dbReference type="Proteomes" id="UP000634136">
    <property type="component" value="Unassembled WGS sequence"/>
</dbReference>
<dbReference type="GO" id="GO:0030246">
    <property type="term" value="F:carbohydrate binding"/>
    <property type="evidence" value="ECO:0007669"/>
    <property type="project" value="UniProtKB-KW"/>
</dbReference>
<dbReference type="EMBL" id="JAAIUW010000012">
    <property type="protein sequence ID" value="KAF7806893.1"/>
    <property type="molecule type" value="Genomic_DNA"/>
</dbReference>
<sequence length="423" mass="46101">MPYPSLPLFFLFFLTLSSTSSASSSPPKSSLAAGDSLVAAGNSFSTWLLSPSGDFSFGFHPLPTTTTTTPFFSLSIWYTKIPQKTIIWYANNRQNPAPQGSKVTLLPNQGLVLTSPNGTVLWTANDVVGTVSFAKLNDTGNLVLQDANFRGLWDTFGHPKDTLLPTQVLKKGGRVSSGRFEMVLEGDGNLVARSVNLPSGYANENYFESGTSGSGRELVFDGTGELYIVKGNNEKSYLFSSSSSSPNGSSGSTMEFYLRATLNFDGVFSLYKYPKGYLPENICTSSLVSAGSGVCGYNSICNLKEDGSGRPFCECPKGYSLIDPMEDEYGSCKPNFVLGCTEKIEDYEFEVLINTDWPLSDYVLQRPFTEEECMRSCMEDCLCSVAIFRLGDSCWKKKIPLSNGRVDVNLDGSKAFIKVKKGV</sequence>
<feature type="domain" description="Bulb-type lectin" evidence="5">
    <location>
        <begin position="22"/>
        <end position="157"/>
    </location>
</feature>
<reference evidence="6" key="1">
    <citation type="submission" date="2020-09" db="EMBL/GenBank/DDBJ databases">
        <title>Genome-Enabled Discovery of Anthraquinone Biosynthesis in Senna tora.</title>
        <authorList>
            <person name="Kang S.-H."/>
            <person name="Pandey R.P."/>
            <person name="Lee C.-M."/>
            <person name="Sim J.-S."/>
            <person name="Jeong J.-T."/>
            <person name="Choi B.-S."/>
            <person name="Jung M."/>
            <person name="Ginzburg D."/>
            <person name="Zhao K."/>
            <person name="Won S.Y."/>
            <person name="Oh T.-J."/>
            <person name="Yu Y."/>
            <person name="Kim N.-H."/>
            <person name="Lee O.R."/>
            <person name="Lee T.-H."/>
            <person name="Bashyal P."/>
            <person name="Kim T.-S."/>
            <person name="Lee W.-H."/>
            <person name="Kawkins C."/>
            <person name="Kim C.-K."/>
            <person name="Kim J.S."/>
            <person name="Ahn B.O."/>
            <person name="Rhee S.Y."/>
            <person name="Sohng J.K."/>
        </authorList>
    </citation>
    <scope>NUCLEOTIDE SEQUENCE</scope>
    <source>
        <tissue evidence="6">Leaf</tissue>
    </source>
</reference>
<dbReference type="CDD" id="cd00028">
    <property type="entry name" value="B_lectin"/>
    <property type="match status" value="1"/>
</dbReference>
<keyword evidence="6" id="KW-0430">Lectin</keyword>
<dbReference type="OrthoDB" id="1930390at2759"/>
<dbReference type="PANTHER" id="PTHR47976">
    <property type="entry name" value="G-TYPE LECTIN S-RECEPTOR-LIKE SERINE/THREONINE-PROTEIN KINASE SD2-5"/>
    <property type="match status" value="1"/>
</dbReference>
<dbReference type="AlphaFoldDB" id="A0A834SQ32"/>
<evidence type="ECO:0000313" key="7">
    <source>
        <dbReference type="Proteomes" id="UP000634136"/>
    </source>
</evidence>
<name>A0A834SQ32_9FABA</name>
<dbReference type="GO" id="GO:0016301">
    <property type="term" value="F:kinase activity"/>
    <property type="evidence" value="ECO:0007669"/>
    <property type="project" value="UniProtKB-KW"/>
</dbReference>
<evidence type="ECO:0000256" key="4">
    <source>
        <dbReference type="SAM" id="SignalP"/>
    </source>
</evidence>
<dbReference type="PANTHER" id="PTHR47976:SF15">
    <property type="entry name" value="G-TYPE LECTIN S-RECEPTOR-LIKE SERINE_THREONINE-PROTEIN KINASE RLK1"/>
    <property type="match status" value="1"/>
</dbReference>
<feature type="signal peptide" evidence="4">
    <location>
        <begin position="1"/>
        <end position="22"/>
    </location>
</feature>
<dbReference type="InterPro" id="IPR001480">
    <property type="entry name" value="Bulb-type_lectin_dom"/>
</dbReference>
<gene>
    <name evidence="6" type="ORF">G2W53_039054</name>
</gene>
<keyword evidence="1 4" id="KW-0732">Signal</keyword>
<evidence type="ECO:0000256" key="2">
    <source>
        <dbReference type="ARBA" id="ARBA00023157"/>
    </source>
</evidence>
<dbReference type="Pfam" id="PF01453">
    <property type="entry name" value="B_lectin"/>
    <property type="match status" value="1"/>
</dbReference>
<evidence type="ECO:0000256" key="1">
    <source>
        <dbReference type="ARBA" id="ARBA00022729"/>
    </source>
</evidence>
<comment type="caution">
    <text evidence="6">The sequence shown here is derived from an EMBL/GenBank/DDBJ whole genome shotgun (WGS) entry which is preliminary data.</text>
</comment>
<evidence type="ECO:0000259" key="5">
    <source>
        <dbReference type="PROSITE" id="PS50927"/>
    </source>
</evidence>
<keyword evidence="3" id="KW-0325">Glycoprotein</keyword>
<keyword evidence="6" id="KW-0808">Transferase</keyword>
<evidence type="ECO:0000313" key="6">
    <source>
        <dbReference type="EMBL" id="KAF7806893.1"/>
    </source>
</evidence>
<keyword evidence="2" id="KW-1015">Disulfide bond</keyword>
<dbReference type="InterPro" id="IPR036426">
    <property type="entry name" value="Bulb-type_lectin_dom_sf"/>
</dbReference>
<dbReference type="SUPFAM" id="SSF51110">
    <property type="entry name" value="alpha-D-mannose-specific plant lectins"/>
    <property type="match status" value="2"/>
</dbReference>
<keyword evidence="7" id="KW-1185">Reference proteome</keyword>
<feature type="chain" id="PRO_5033036209" evidence="4">
    <location>
        <begin position="23"/>
        <end position="423"/>
    </location>
</feature>
<keyword evidence="6" id="KW-0418">Kinase</keyword>